<evidence type="ECO:0000313" key="3">
    <source>
        <dbReference type="EMBL" id="GAF78456.1"/>
    </source>
</evidence>
<dbReference type="InterPro" id="IPR017592">
    <property type="entry name" value="Pilus_assmbl_Flp-typ_CpaB"/>
</dbReference>
<feature type="region of interest" description="Disordered" evidence="1">
    <location>
        <begin position="196"/>
        <end position="265"/>
    </location>
</feature>
<accession>X0STL0</accession>
<reference evidence="3" key="1">
    <citation type="journal article" date="2014" name="Front. Microbiol.">
        <title>High frequency of phylogenetically diverse reductive dehalogenase-homologous genes in deep subseafloor sedimentary metagenomes.</title>
        <authorList>
            <person name="Kawai M."/>
            <person name="Futagami T."/>
            <person name="Toyoda A."/>
            <person name="Takaki Y."/>
            <person name="Nishi S."/>
            <person name="Hori S."/>
            <person name="Arai W."/>
            <person name="Tsubouchi T."/>
            <person name="Morono Y."/>
            <person name="Uchiyama I."/>
            <person name="Ito T."/>
            <person name="Fujiyama A."/>
            <person name="Inagaki F."/>
            <person name="Takami H."/>
        </authorList>
    </citation>
    <scope>NUCLEOTIDE SEQUENCE</scope>
    <source>
        <strain evidence="3">Expedition CK06-06</strain>
    </source>
</reference>
<dbReference type="EMBL" id="BARS01007111">
    <property type="protein sequence ID" value="GAF78456.1"/>
    <property type="molecule type" value="Genomic_DNA"/>
</dbReference>
<feature type="non-terminal residue" evidence="3">
    <location>
        <position position="1"/>
    </location>
</feature>
<evidence type="ECO:0000259" key="2">
    <source>
        <dbReference type="Pfam" id="PF16976"/>
    </source>
</evidence>
<gene>
    <name evidence="3" type="ORF">S01H1_13758</name>
</gene>
<dbReference type="Pfam" id="PF16976">
    <property type="entry name" value="RcpC"/>
    <property type="match status" value="1"/>
</dbReference>
<feature type="compositionally biased region" description="Acidic residues" evidence="1">
    <location>
        <begin position="246"/>
        <end position="265"/>
    </location>
</feature>
<comment type="caution">
    <text evidence="3">The sequence shown here is derived from an EMBL/GenBank/DDBJ whole genome shotgun (WGS) entry which is preliminary data.</text>
</comment>
<feature type="compositionally biased region" description="Basic and acidic residues" evidence="1">
    <location>
        <begin position="233"/>
        <end position="244"/>
    </location>
</feature>
<dbReference type="NCBIfam" id="TIGR03177">
    <property type="entry name" value="pilus_cpaB"/>
    <property type="match status" value="1"/>
</dbReference>
<proteinExistence type="predicted"/>
<feature type="region of interest" description="Disordered" evidence="1">
    <location>
        <begin position="146"/>
        <end position="167"/>
    </location>
</feature>
<evidence type="ECO:0000256" key="1">
    <source>
        <dbReference type="SAM" id="MobiDB-lite"/>
    </source>
</evidence>
<name>X0STL0_9ZZZZ</name>
<sequence>IDESSGVDYHLEPGCHVDVVGVFTVRKDKRTETIARTILENIEVVAVGQRLAPETPTSDDKKSSGSSRRERPARAVTLLVKPAQVPTLHLAEQKGKIKLSMRGALDEGHGGKSATVVEDDLLGEREPEPAGPEPSWRDRLSSFASSLWQTAEPQPEPAPQPQPVAGQQPQLAWVMAVYNGGQRRLLGWTSLDDFQPIELSSEGPNIFQDEPQSPPPKPSSGSQSGGKPPVRQDGPRQAESKPQSEPESEPDVEPETEFEPEELFE</sequence>
<feature type="compositionally biased region" description="Low complexity" evidence="1">
    <location>
        <begin position="219"/>
        <end position="229"/>
    </location>
</feature>
<feature type="region of interest" description="Disordered" evidence="1">
    <location>
        <begin position="50"/>
        <end position="73"/>
    </location>
</feature>
<dbReference type="InterPro" id="IPR031571">
    <property type="entry name" value="RcpC_dom"/>
</dbReference>
<protein>
    <recommendedName>
        <fullName evidence="2">Flp pilus assembly protein RcpC/CpaB domain-containing protein</fullName>
    </recommendedName>
</protein>
<feature type="domain" description="Flp pilus assembly protein RcpC/CpaB" evidence="2">
    <location>
        <begin position="1"/>
        <end position="102"/>
    </location>
</feature>
<dbReference type="AlphaFoldDB" id="X0STL0"/>
<feature type="compositionally biased region" description="Basic and acidic residues" evidence="1">
    <location>
        <begin position="58"/>
        <end position="73"/>
    </location>
</feature>
<organism evidence="3">
    <name type="scientific">marine sediment metagenome</name>
    <dbReference type="NCBI Taxonomy" id="412755"/>
    <lineage>
        <taxon>unclassified sequences</taxon>
        <taxon>metagenomes</taxon>
        <taxon>ecological metagenomes</taxon>
    </lineage>
</organism>